<feature type="compositionally biased region" description="Polar residues" evidence="2">
    <location>
        <begin position="397"/>
        <end position="415"/>
    </location>
</feature>
<name>A0A4S8K3M6_MUSBA</name>
<protein>
    <submittedName>
        <fullName evidence="3">Uncharacterized protein</fullName>
    </submittedName>
</protein>
<evidence type="ECO:0000256" key="2">
    <source>
        <dbReference type="SAM" id="MobiDB-lite"/>
    </source>
</evidence>
<dbReference type="AlphaFoldDB" id="A0A4S8K3M6"/>
<feature type="region of interest" description="Disordered" evidence="2">
    <location>
        <begin position="321"/>
        <end position="415"/>
    </location>
</feature>
<comment type="caution">
    <text evidence="3">The sequence shown here is derived from an EMBL/GenBank/DDBJ whole genome shotgun (WGS) entry which is preliminary data.</text>
</comment>
<evidence type="ECO:0000313" key="4">
    <source>
        <dbReference type="Proteomes" id="UP000317650"/>
    </source>
</evidence>
<proteinExistence type="predicted"/>
<keyword evidence="1" id="KW-0175">Coiled coil</keyword>
<sequence length="415" mass="47177">MGDLKNSSSPGSDRRQWQRIFGALVEMVRTQQSQVETLANDRKFLERYIQIQHDRWASKAGFLESHISQMKEEEKKGRRVQATKLDLMLGMKQREALRYKKQFDQAEIDLEDFHGYVEALIAEIAELKEKLKNREAGGVKSGAGYSKSAENSEGQKSSAVDLEGEIRKLKHSYKNLSLKKEAEISALLAEKNFVWNQLNKMESDYIVLLKTKQIEITKAAEDMQKLHSNLENLQSSIIEKGEIITRLEAERTRLELDLRRYTDEAEKASNEKEKLHLIVENLQLLIKEKDETIEALKSNLANVEQNVTGCCNRTSRFFIEKGSQRKPRASVATPQGTRSKRGSGKSSSLCSEVNKMKKQRSAYEGSPGSHASVSTKQLQRCSREKWKKSMSAGSPRLFSSSFKVPKLKSTSPRIS</sequence>
<keyword evidence="4" id="KW-1185">Reference proteome</keyword>
<reference evidence="3 4" key="1">
    <citation type="journal article" date="2019" name="Nat. Plants">
        <title>Genome sequencing of Musa balbisiana reveals subgenome evolution and function divergence in polyploid bananas.</title>
        <authorList>
            <person name="Yao X."/>
        </authorList>
    </citation>
    <scope>NUCLEOTIDE SEQUENCE [LARGE SCALE GENOMIC DNA]</scope>
    <source>
        <strain evidence="4">cv. DH-PKW</strain>
        <tissue evidence="3">Leaves</tissue>
    </source>
</reference>
<feature type="coiled-coil region" evidence="1">
    <location>
        <begin position="216"/>
        <end position="306"/>
    </location>
</feature>
<evidence type="ECO:0000313" key="3">
    <source>
        <dbReference type="EMBL" id="THU69406.1"/>
    </source>
</evidence>
<organism evidence="3 4">
    <name type="scientific">Musa balbisiana</name>
    <name type="common">Banana</name>
    <dbReference type="NCBI Taxonomy" id="52838"/>
    <lineage>
        <taxon>Eukaryota</taxon>
        <taxon>Viridiplantae</taxon>
        <taxon>Streptophyta</taxon>
        <taxon>Embryophyta</taxon>
        <taxon>Tracheophyta</taxon>
        <taxon>Spermatophyta</taxon>
        <taxon>Magnoliopsida</taxon>
        <taxon>Liliopsida</taxon>
        <taxon>Zingiberales</taxon>
        <taxon>Musaceae</taxon>
        <taxon>Musa</taxon>
    </lineage>
</organism>
<dbReference type="PANTHER" id="PTHR35992:SF1">
    <property type="entry name" value="CYTOMATRIX PROTEIN-LIKE PROTEIN"/>
    <property type="match status" value="1"/>
</dbReference>
<feature type="region of interest" description="Disordered" evidence="2">
    <location>
        <begin position="137"/>
        <end position="158"/>
    </location>
</feature>
<evidence type="ECO:0000256" key="1">
    <source>
        <dbReference type="SAM" id="Coils"/>
    </source>
</evidence>
<dbReference type="STRING" id="52838.A0A4S8K3M6"/>
<dbReference type="Proteomes" id="UP000317650">
    <property type="component" value="Chromosome 8"/>
</dbReference>
<accession>A0A4S8K3M6</accession>
<dbReference type="PANTHER" id="PTHR35992">
    <property type="entry name" value="CYTOMATRIX PROTEIN-LIKE PROTEIN"/>
    <property type="match status" value="1"/>
</dbReference>
<feature type="compositionally biased region" description="Polar residues" evidence="2">
    <location>
        <begin position="148"/>
        <end position="158"/>
    </location>
</feature>
<feature type="compositionally biased region" description="Polar residues" evidence="2">
    <location>
        <begin position="369"/>
        <end position="380"/>
    </location>
</feature>
<dbReference type="EMBL" id="PYDT01000002">
    <property type="protein sequence ID" value="THU69406.1"/>
    <property type="molecule type" value="Genomic_DNA"/>
</dbReference>
<gene>
    <name evidence="3" type="ORF">C4D60_Mb08t14080</name>
</gene>